<keyword evidence="1" id="KW-0472">Membrane</keyword>
<evidence type="ECO:0000313" key="2">
    <source>
        <dbReference type="EMBL" id="CAB4619884.1"/>
    </source>
</evidence>
<name>A0A6J6I9A0_9ZZZZ</name>
<gene>
    <name evidence="2" type="ORF">UFOPK1908_00685</name>
</gene>
<reference evidence="2" key="1">
    <citation type="submission" date="2020-05" db="EMBL/GenBank/DDBJ databases">
        <authorList>
            <person name="Chiriac C."/>
            <person name="Salcher M."/>
            <person name="Ghai R."/>
            <person name="Kavagutti S V."/>
        </authorList>
    </citation>
    <scope>NUCLEOTIDE SEQUENCE</scope>
</reference>
<keyword evidence="1" id="KW-1133">Transmembrane helix</keyword>
<accession>A0A6J6I9A0</accession>
<keyword evidence="1" id="KW-0812">Transmembrane</keyword>
<organism evidence="2">
    <name type="scientific">freshwater metagenome</name>
    <dbReference type="NCBI Taxonomy" id="449393"/>
    <lineage>
        <taxon>unclassified sequences</taxon>
        <taxon>metagenomes</taxon>
        <taxon>ecological metagenomes</taxon>
    </lineage>
</organism>
<dbReference type="InterPro" id="IPR047703">
    <property type="entry name" value="SCO2322-like"/>
</dbReference>
<dbReference type="AlphaFoldDB" id="A0A6J6I9A0"/>
<proteinExistence type="predicted"/>
<sequence length="219" mass="23248">MLKVRQRVASILVLALVGVLTSFFTASTAQAASYRYWTYWTTNNGVWEFRQIGPAANIPADGAVEGWKFAISSLNGDEQAKPAFTSANAFQVVCGSTPALPDKKRVALVVDPGSSQVAPQGEKPGLLTSTCVQIETNATGYNILRSVMPVRTSNGFICGIDGYPTIECADVVDDATTAMDPSATQTPKSAPTSNPLPVVIVALVLSVGGGLLWQLRRRK</sequence>
<feature type="transmembrane region" description="Helical" evidence="1">
    <location>
        <begin position="196"/>
        <end position="215"/>
    </location>
</feature>
<protein>
    <submittedName>
        <fullName evidence="2">Unannotated protein</fullName>
    </submittedName>
</protein>
<dbReference type="EMBL" id="CAEZVB010000024">
    <property type="protein sequence ID" value="CAB4619884.1"/>
    <property type="molecule type" value="Genomic_DNA"/>
</dbReference>
<evidence type="ECO:0000256" key="1">
    <source>
        <dbReference type="SAM" id="Phobius"/>
    </source>
</evidence>
<dbReference type="NCBIfam" id="NF040672">
    <property type="entry name" value="SCO2322_fam"/>
    <property type="match status" value="1"/>
</dbReference>